<protein>
    <recommendedName>
        <fullName evidence="5">Small ribosomal subunit protein uS3c</fullName>
    </recommendedName>
</protein>
<dbReference type="GO" id="GO:0022627">
    <property type="term" value="C:cytosolic small ribosomal subunit"/>
    <property type="evidence" value="ECO:0007669"/>
    <property type="project" value="TreeGrafter"/>
</dbReference>
<reference evidence="8" key="1">
    <citation type="journal article" date="2015" name="Biodivers Data J">
        <title>Biodiversity assessment among two Nebraska prairies: a comparison between traditional and phylogenetic diversity indices.</title>
        <authorList>
            <person name="Aust S.K."/>
            <person name="Ahrendsen D.L."/>
            <person name="Kellar P.R."/>
        </authorList>
    </citation>
    <scope>NUCLEOTIDE SEQUENCE</scope>
</reference>
<dbReference type="HAMAP" id="MF_01309_B">
    <property type="entry name" value="Ribosomal_uS3_B"/>
    <property type="match status" value="1"/>
</dbReference>
<dbReference type="InterPro" id="IPR005704">
    <property type="entry name" value="Ribosomal_uS3_bac-typ"/>
</dbReference>
<dbReference type="Gene3D" id="3.30.1140.32">
    <property type="entry name" value="Ribosomal protein S3, C-terminal domain"/>
    <property type="match status" value="1"/>
</dbReference>
<evidence type="ECO:0000256" key="2">
    <source>
        <dbReference type="ARBA" id="ARBA00022884"/>
    </source>
</evidence>
<evidence type="ECO:0000256" key="3">
    <source>
        <dbReference type="ARBA" id="ARBA00022980"/>
    </source>
</evidence>
<dbReference type="PROSITE" id="PS00548">
    <property type="entry name" value="RIBOSOMAL_S3"/>
    <property type="match status" value="1"/>
</dbReference>
<comment type="similarity">
    <text evidence="1 6">Belongs to the universal ribosomal protein uS3 family.</text>
</comment>
<dbReference type="AlphaFoldDB" id="A0A0K1ZE03"/>
<accession>A0A0K1ZE03</accession>
<evidence type="ECO:0000259" key="7">
    <source>
        <dbReference type="Pfam" id="PF00189"/>
    </source>
</evidence>
<sequence length="233" mass="27037">MGQKINPLGFRLGTTQSHHSLWFAEPKNYSKELQKDEIIRYYIKNYVEKNMTYSVMELIRIEIEKDVDLTTMKIYILPAHADVFNKHYQREGKNLQPNLQKKFAYVKKKKGDLKTGKDIYVTPKFNLTLIKIDEPYRHANILAKFLSAQLLARISFRKAMKKAIQLAKQANAKGIRVQIAGRIGGHEIARVEWIRDGRLPLQTIQAKIDYCSYPIRTVSGLLGIKIWIFIDGE</sequence>
<dbReference type="GO" id="GO:0003735">
    <property type="term" value="F:structural constituent of ribosome"/>
    <property type="evidence" value="ECO:0007669"/>
    <property type="project" value="InterPro"/>
</dbReference>
<dbReference type="NCBIfam" id="TIGR01009">
    <property type="entry name" value="rpsC_bact"/>
    <property type="match status" value="1"/>
</dbReference>
<dbReference type="GO" id="GO:0006412">
    <property type="term" value="P:translation"/>
    <property type="evidence" value="ECO:0007669"/>
    <property type="project" value="InterPro"/>
</dbReference>
<keyword evidence="3 6" id="KW-0689">Ribosomal protein</keyword>
<dbReference type="InterPro" id="IPR057258">
    <property type="entry name" value="Ribosomal_uS3"/>
</dbReference>
<keyword evidence="8" id="KW-0934">Plastid</keyword>
<geneLocation type="plastid" evidence="8"/>
<dbReference type="InterPro" id="IPR018280">
    <property type="entry name" value="Ribosomal_uS3_CS"/>
</dbReference>
<dbReference type="EMBL" id="KT178737">
    <property type="protein sequence ID" value="AKZ24037.1"/>
    <property type="molecule type" value="Genomic_DNA"/>
</dbReference>
<evidence type="ECO:0000256" key="1">
    <source>
        <dbReference type="ARBA" id="ARBA00010761"/>
    </source>
</evidence>
<gene>
    <name evidence="8" type="primary">rps3</name>
</gene>
<keyword evidence="4 6" id="KW-0687">Ribonucleoprotein</keyword>
<name>A0A0K1ZE03_9ASTR</name>
<proteinExistence type="inferred from homology"/>
<dbReference type="InterPro" id="IPR015946">
    <property type="entry name" value="KH_dom-like_a/b"/>
</dbReference>
<feature type="domain" description="Small ribosomal subunit protein uS3 C-terminal" evidence="7">
    <location>
        <begin position="147"/>
        <end position="228"/>
    </location>
</feature>
<dbReference type="SUPFAM" id="SSF54821">
    <property type="entry name" value="Ribosomal protein S3 C-terminal domain"/>
    <property type="match status" value="1"/>
</dbReference>
<dbReference type="InterPro" id="IPR009019">
    <property type="entry name" value="KH_sf_prok-type"/>
</dbReference>
<dbReference type="CDD" id="cd02412">
    <property type="entry name" value="KH-II_30S_S3"/>
    <property type="match status" value="1"/>
</dbReference>
<evidence type="ECO:0000256" key="6">
    <source>
        <dbReference type="RuleBase" id="RU003624"/>
    </source>
</evidence>
<evidence type="ECO:0000313" key="8">
    <source>
        <dbReference type="EMBL" id="AKZ24037.1"/>
    </source>
</evidence>
<dbReference type="PANTHER" id="PTHR11760">
    <property type="entry name" value="30S/40S RIBOSOMAL PROTEIN S3"/>
    <property type="match status" value="1"/>
</dbReference>
<dbReference type="GO" id="GO:0003723">
    <property type="term" value="F:RNA binding"/>
    <property type="evidence" value="ECO:0007669"/>
    <property type="project" value="UniProtKB-KW"/>
</dbReference>
<evidence type="ECO:0000256" key="5">
    <source>
        <dbReference type="ARBA" id="ARBA00035154"/>
    </source>
</evidence>
<evidence type="ECO:0000256" key="4">
    <source>
        <dbReference type="ARBA" id="ARBA00023274"/>
    </source>
</evidence>
<keyword evidence="2" id="KW-0694">RNA-binding</keyword>
<dbReference type="Gene3D" id="3.30.300.20">
    <property type="match status" value="1"/>
</dbReference>
<dbReference type="SUPFAM" id="SSF54814">
    <property type="entry name" value="Prokaryotic type KH domain (KH-domain type II)"/>
    <property type="match status" value="1"/>
</dbReference>
<organism evidence="8">
    <name type="scientific">Campanula rotundifolia</name>
    <name type="common">common harebell</name>
    <dbReference type="NCBI Taxonomy" id="239422"/>
    <lineage>
        <taxon>Eukaryota</taxon>
        <taxon>Viridiplantae</taxon>
        <taxon>Streptophyta</taxon>
        <taxon>Embryophyta</taxon>
        <taxon>Tracheophyta</taxon>
        <taxon>Spermatophyta</taxon>
        <taxon>Magnoliopsida</taxon>
        <taxon>eudicotyledons</taxon>
        <taxon>Gunneridae</taxon>
        <taxon>Pentapetalae</taxon>
        <taxon>asterids</taxon>
        <taxon>campanulids</taxon>
        <taxon>Asterales</taxon>
        <taxon>Campanulaceae</taxon>
        <taxon>Campanula</taxon>
    </lineage>
</organism>
<dbReference type="InterPro" id="IPR001351">
    <property type="entry name" value="Ribosomal_uS3_C"/>
</dbReference>
<dbReference type="Pfam" id="PF00189">
    <property type="entry name" value="Ribosomal_S3_C"/>
    <property type="match status" value="1"/>
</dbReference>
<dbReference type="PANTHER" id="PTHR11760:SF19">
    <property type="entry name" value="SMALL RIBOSOMAL SUBUNIT PROTEIN US3C"/>
    <property type="match status" value="1"/>
</dbReference>
<dbReference type="InterPro" id="IPR036419">
    <property type="entry name" value="Ribosomal_S3_C_sf"/>
</dbReference>